<reference evidence="1" key="1">
    <citation type="journal article" date="2022" name="bioRxiv">
        <title>Sequencing and chromosome-scale assembly of the giantPleurodeles waltlgenome.</title>
        <authorList>
            <person name="Brown T."/>
            <person name="Elewa A."/>
            <person name="Iarovenko S."/>
            <person name="Subramanian E."/>
            <person name="Araus A.J."/>
            <person name="Petzold A."/>
            <person name="Susuki M."/>
            <person name="Suzuki K.-i.T."/>
            <person name="Hayashi T."/>
            <person name="Toyoda A."/>
            <person name="Oliveira C."/>
            <person name="Osipova E."/>
            <person name="Leigh N.D."/>
            <person name="Simon A."/>
            <person name="Yun M.H."/>
        </authorList>
    </citation>
    <scope>NUCLEOTIDE SEQUENCE</scope>
    <source>
        <strain evidence="1">20211129_DDA</strain>
        <tissue evidence="1">Liver</tissue>
    </source>
</reference>
<dbReference type="AlphaFoldDB" id="A0AAV7N6F2"/>
<keyword evidence="2" id="KW-1185">Reference proteome</keyword>
<gene>
    <name evidence="1" type="ORF">NDU88_008367</name>
</gene>
<protein>
    <submittedName>
        <fullName evidence="1">Uncharacterized protein</fullName>
    </submittedName>
</protein>
<organism evidence="1 2">
    <name type="scientific">Pleurodeles waltl</name>
    <name type="common">Iberian ribbed newt</name>
    <dbReference type="NCBI Taxonomy" id="8319"/>
    <lineage>
        <taxon>Eukaryota</taxon>
        <taxon>Metazoa</taxon>
        <taxon>Chordata</taxon>
        <taxon>Craniata</taxon>
        <taxon>Vertebrata</taxon>
        <taxon>Euteleostomi</taxon>
        <taxon>Amphibia</taxon>
        <taxon>Batrachia</taxon>
        <taxon>Caudata</taxon>
        <taxon>Salamandroidea</taxon>
        <taxon>Salamandridae</taxon>
        <taxon>Pleurodelinae</taxon>
        <taxon>Pleurodeles</taxon>
    </lineage>
</organism>
<name>A0AAV7N6F2_PLEWA</name>
<sequence>MFRSCEVHFTASSVANIQKRWLVRWAQQWKTTVEGRSDRNRRIVPVMDVTLEKLGDALLDIRKKRQTPRPAGAARKARCRSVSLEQERVTVVLPTAVTNIGMPGSRRRLRTNHLAKQSEEAGQDVPRDWGDSDGTLKLNKVFGRIVCFFG</sequence>
<evidence type="ECO:0000313" key="1">
    <source>
        <dbReference type="EMBL" id="KAJ1111029.1"/>
    </source>
</evidence>
<comment type="caution">
    <text evidence="1">The sequence shown here is derived from an EMBL/GenBank/DDBJ whole genome shotgun (WGS) entry which is preliminary data.</text>
</comment>
<dbReference type="Proteomes" id="UP001066276">
    <property type="component" value="Chromosome 9"/>
</dbReference>
<accession>A0AAV7N6F2</accession>
<evidence type="ECO:0000313" key="2">
    <source>
        <dbReference type="Proteomes" id="UP001066276"/>
    </source>
</evidence>
<proteinExistence type="predicted"/>
<dbReference type="EMBL" id="JANPWB010000013">
    <property type="protein sequence ID" value="KAJ1111029.1"/>
    <property type="molecule type" value="Genomic_DNA"/>
</dbReference>